<proteinExistence type="inferred from homology"/>
<accession>A0A3D5J2H7</accession>
<dbReference type="Proteomes" id="UP000264330">
    <property type="component" value="Unassembled WGS sequence"/>
</dbReference>
<dbReference type="Gene3D" id="1.25.40.390">
    <property type="match status" value="1"/>
</dbReference>
<evidence type="ECO:0000259" key="8">
    <source>
        <dbReference type="Pfam" id="PF14322"/>
    </source>
</evidence>
<keyword evidence="4" id="KW-0472">Membrane</keyword>
<reference evidence="9 10" key="1">
    <citation type="journal article" date="2018" name="Nat. Biotechnol.">
        <title>A standardized bacterial taxonomy based on genome phylogeny substantially revises the tree of life.</title>
        <authorList>
            <person name="Parks D.H."/>
            <person name="Chuvochina M."/>
            <person name="Waite D.W."/>
            <person name="Rinke C."/>
            <person name="Skarshewski A."/>
            <person name="Chaumeil P.A."/>
            <person name="Hugenholtz P."/>
        </authorList>
    </citation>
    <scope>NUCLEOTIDE SEQUENCE [LARGE SCALE GENOMIC DNA]</scope>
    <source>
        <strain evidence="9">UBA9359</strain>
    </source>
</reference>
<evidence type="ECO:0000256" key="1">
    <source>
        <dbReference type="ARBA" id="ARBA00004442"/>
    </source>
</evidence>
<protein>
    <submittedName>
        <fullName evidence="9">RagB/SusD family nutrient uptake outer membrane protein</fullName>
    </submittedName>
</protein>
<dbReference type="AlphaFoldDB" id="A0A3D5J2H7"/>
<evidence type="ECO:0000313" key="9">
    <source>
        <dbReference type="EMBL" id="HCV81878.1"/>
    </source>
</evidence>
<keyword evidence="5" id="KW-0998">Cell outer membrane</keyword>
<evidence type="ECO:0000256" key="6">
    <source>
        <dbReference type="SAM" id="SignalP"/>
    </source>
</evidence>
<comment type="similarity">
    <text evidence="2">Belongs to the SusD family.</text>
</comment>
<dbReference type="Pfam" id="PF07980">
    <property type="entry name" value="SusD_RagB"/>
    <property type="match status" value="1"/>
</dbReference>
<keyword evidence="3 6" id="KW-0732">Signal</keyword>
<feature type="domain" description="RagB/SusD" evidence="7">
    <location>
        <begin position="272"/>
        <end position="554"/>
    </location>
</feature>
<dbReference type="InterPro" id="IPR033985">
    <property type="entry name" value="SusD-like_N"/>
</dbReference>
<dbReference type="InterPro" id="IPR012944">
    <property type="entry name" value="SusD_RagB_dom"/>
</dbReference>
<comment type="subcellular location">
    <subcellularLocation>
        <location evidence="1">Cell outer membrane</location>
    </subcellularLocation>
</comment>
<evidence type="ECO:0000313" key="10">
    <source>
        <dbReference type="Proteomes" id="UP000264330"/>
    </source>
</evidence>
<feature type="signal peptide" evidence="6">
    <location>
        <begin position="1"/>
        <end position="23"/>
    </location>
</feature>
<evidence type="ECO:0000259" key="7">
    <source>
        <dbReference type="Pfam" id="PF07980"/>
    </source>
</evidence>
<feature type="chain" id="PRO_5017574750" evidence="6">
    <location>
        <begin position="24"/>
        <end position="554"/>
    </location>
</feature>
<organism evidence="9 10">
    <name type="scientific">Zunongwangia profunda</name>
    <dbReference type="NCBI Taxonomy" id="398743"/>
    <lineage>
        <taxon>Bacteria</taxon>
        <taxon>Pseudomonadati</taxon>
        <taxon>Bacteroidota</taxon>
        <taxon>Flavobacteriia</taxon>
        <taxon>Flavobacteriales</taxon>
        <taxon>Flavobacteriaceae</taxon>
        <taxon>Zunongwangia</taxon>
    </lineage>
</organism>
<evidence type="ECO:0000256" key="4">
    <source>
        <dbReference type="ARBA" id="ARBA00023136"/>
    </source>
</evidence>
<name>A0A3D5J2H7_9FLAO</name>
<comment type="caution">
    <text evidence="9">The sequence shown here is derived from an EMBL/GenBank/DDBJ whole genome shotgun (WGS) entry which is preliminary data.</text>
</comment>
<dbReference type="RefSeq" id="WP_041578778.1">
    <property type="nucleotide sequence ID" value="NZ_CAJXAW010000026.1"/>
</dbReference>
<feature type="domain" description="SusD-like N-terminal" evidence="8">
    <location>
        <begin position="106"/>
        <end position="234"/>
    </location>
</feature>
<gene>
    <name evidence="9" type="ORF">DGQ38_12595</name>
</gene>
<dbReference type="PROSITE" id="PS51257">
    <property type="entry name" value="PROKAR_LIPOPROTEIN"/>
    <property type="match status" value="1"/>
</dbReference>
<evidence type="ECO:0000256" key="5">
    <source>
        <dbReference type="ARBA" id="ARBA00023237"/>
    </source>
</evidence>
<sequence length="554" mass="62722">MKINSRILKLVLVFISISTLSCSDDYLDEVTYGEVAPDEMTNPDNVERAIISAYSVLNGQFDGASNAYNSPASNWSFGDVISDDAYKGGGGTGDQNNIHQMEIFNTNPTTLDIERKWMALYEGVKRVNEAMRLLAASEDFDENLRIQREAELRFLRGHYYFELKKIYNHIPYIDETAAEVKDYAKSNTEFTSEELWNKIEADFEAAGKVLPETQTEVGRPTNIAAQAYLAKTYLFQGEWQLAYDATTAVMNSNYGLMDDFQELFLPENDNNKEVIFAVQQSINDGQPSNYNGSIGDRLLAPGGPFYAQYGFHRPSQNLVNAFKVTAEGLPANSNENLTDTDPVDPRIDITIGRPDIPYKDLDILYQADWARDLATYGAFGPKKRIVSANSPYHLEVWPYVSALNYYIIRFGEVILWRAEAAVELGKLEEARQLINQIRERAKNSAYVKTLDGSNDAANYEIELYKTPWTDKSVARDAVRTESRLELALEGHRFFNLVRWGIADKVISDYLEVEKTRRTHLSNASFTSDKNEYMPIPQAYIDGIEEGLVTQNKGY</sequence>
<evidence type="ECO:0000256" key="2">
    <source>
        <dbReference type="ARBA" id="ARBA00006275"/>
    </source>
</evidence>
<evidence type="ECO:0000256" key="3">
    <source>
        <dbReference type="ARBA" id="ARBA00022729"/>
    </source>
</evidence>
<dbReference type="InterPro" id="IPR011990">
    <property type="entry name" value="TPR-like_helical_dom_sf"/>
</dbReference>
<dbReference type="EMBL" id="DPMF01000290">
    <property type="protein sequence ID" value="HCV81878.1"/>
    <property type="molecule type" value="Genomic_DNA"/>
</dbReference>
<dbReference type="SUPFAM" id="SSF48452">
    <property type="entry name" value="TPR-like"/>
    <property type="match status" value="1"/>
</dbReference>
<dbReference type="GO" id="GO:0009279">
    <property type="term" value="C:cell outer membrane"/>
    <property type="evidence" value="ECO:0007669"/>
    <property type="project" value="UniProtKB-SubCell"/>
</dbReference>
<dbReference type="Pfam" id="PF14322">
    <property type="entry name" value="SusD-like_3"/>
    <property type="match status" value="1"/>
</dbReference>